<sequence>MITKILEMNTLTIRTENPNLLSLVKDFLKKYKEIEIIEDEISEDKLKIYLENIREKANQENTIDSNEMKDKFFQKLCELDTQKKQRNL</sequence>
<reference evidence="2" key="2">
    <citation type="submission" date="2018-11" db="EMBL/GenBank/DDBJ databases">
        <title>Proposal to divide the Flavobacteriaceae and reorganize its genera based on Amino Acid Identity values calculated from whole genome sequences.</title>
        <authorList>
            <person name="Nicholson A.C."/>
            <person name="Gulvik C.A."/>
            <person name="Whitney A.M."/>
            <person name="Humrighouse B.W."/>
            <person name="Bell M."/>
            <person name="Holmes B."/>
            <person name="Steigerwalt A."/>
            <person name="Villarma A."/>
            <person name="Sheth M."/>
            <person name="Batra D."/>
            <person name="Pryor J."/>
            <person name="Bernardet J.-F."/>
            <person name="Hugo C."/>
            <person name="Kampfer P."/>
            <person name="Newman J."/>
            <person name="Mcquiston J.R."/>
        </authorList>
    </citation>
    <scope>NUCLEOTIDE SEQUENCE [LARGE SCALE GENOMIC DNA]</scope>
    <source>
        <strain evidence="2">DSM 22165</strain>
    </source>
</reference>
<dbReference type="Proteomes" id="UP000267623">
    <property type="component" value="Unassembled WGS sequence"/>
</dbReference>
<comment type="caution">
    <text evidence="1">The sequence shown here is derived from an EMBL/GenBank/DDBJ whole genome shotgun (WGS) entry which is preliminary data.</text>
</comment>
<name>A0A3N0X4X4_9FLAO</name>
<proteinExistence type="predicted"/>
<evidence type="ECO:0000313" key="1">
    <source>
        <dbReference type="EMBL" id="ROI12343.1"/>
    </source>
</evidence>
<dbReference type="EMBL" id="RJTU01000073">
    <property type="protein sequence ID" value="ROI12343.1"/>
    <property type="molecule type" value="Genomic_DNA"/>
</dbReference>
<organism evidence="1 2">
    <name type="scientific">Epilithonimonas hominis</name>
    <dbReference type="NCBI Taxonomy" id="420404"/>
    <lineage>
        <taxon>Bacteria</taxon>
        <taxon>Pseudomonadati</taxon>
        <taxon>Bacteroidota</taxon>
        <taxon>Flavobacteriia</taxon>
        <taxon>Flavobacteriales</taxon>
        <taxon>Weeksellaceae</taxon>
        <taxon>Chryseobacterium group</taxon>
        <taxon>Epilithonimonas</taxon>
    </lineage>
</organism>
<dbReference type="AlphaFoldDB" id="A0A3N0X4X4"/>
<reference evidence="2" key="1">
    <citation type="submission" date="2018-11" db="EMBL/GenBank/DDBJ databases">
        <title>Proposal to divide the Flavobacteriaceae and reorganize its genera based on Amino Acid Identity values calculated from whole genome sequences.</title>
        <authorList>
            <person name="Nicholson A.C."/>
            <person name="Gulvik C.A."/>
            <person name="Whitney A.M."/>
            <person name="Humrighouse B.W."/>
            <person name="Bell M."/>
            <person name="Holmes B."/>
            <person name="Steigerwalt A."/>
            <person name="Villarma A."/>
            <person name="Sheth M."/>
            <person name="Batra D."/>
            <person name="Pryor J."/>
            <person name="Bernardet J.-F."/>
            <person name="Hugo C."/>
            <person name="Kampfer P."/>
            <person name="Newman J."/>
            <person name="Mcquiston J."/>
        </authorList>
    </citation>
    <scope>NUCLEOTIDE SEQUENCE [LARGE SCALE GENOMIC DNA]</scope>
    <source>
        <strain evidence="2">DSM 22165</strain>
    </source>
</reference>
<accession>A0A3N0X4X4</accession>
<protein>
    <submittedName>
        <fullName evidence="1">Uncharacterized protein</fullName>
    </submittedName>
</protein>
<gene>
    <name evidence="1" type="ORF">EGH73_11845</name>
</gene>
<evidence type="ECO:0000313" key="2">
    <source>
        <dbReference type="Proteomes" id="UP000267623"/>
    </source>
</evidence>